<feature type="transmembrane region" description="Helical" evidence="1">
    <location>
        <begin position="6"/>
        <end position="23"/>
    </location>
</feature>
<dbReference type="AlphaFoldDB" id="A0A1E5BAK1"/>
<dbReference type="eggNOG" id="ENOG5033A7C">
    <property type="taxonomic scope" value="Bacteria"/>
</dbReference>
<comment type="caution">
    <text evidence="2">The sequence shown here is derived from an EMBL/GenBank/DDBJ whole genome shotgun (WGS) entry which is preliminary data.</text>
</comment>
<accession>A0A1E5BAK1</accession>
<feature type="transmembrane region" description="Helical" evidence="1">
    <location>
        <begin position="73"/>
        <end position="98"/>
    </location>
</feature>
<keyword evidence="1" id="KW-0812">Transmembrane</keyword>
<dbReference type="EMBL" id="AJYQ02000133">
    <property type="protein sequence ID" value="OEE31023.1"/>
    <property type="molecule type" value="Genomic_DNA"/>
</dbReference>
<keyword evidence="1" id="KW-1133">Transmembrane helix</keyword>
<feature type="transmembrane region" description="Helical" evidence="1">
    <location>
        <begin position="44"/>
        <end position="67"/>
    </location>
</feature>
<organism evidence="2 3">
    <name type="scientific">Vibrio genomosp. F10 str. ZF-129</name>
    <dbReference type="NCBI Taxonomy" id="1187848"/>
    <lineage>
        <taxon>Bacteria</taxon>
        <taxon>Pseudomonadati</taxon>
        <taxon>Pseudomonadota</taxon>
        <taxon>Gammaproteobacteria</taxon>
        <taxon>Vibrionales</taxon>
        <taxon>Vibrionaceae</taxon>
        <taxon>Vibrio</taxon>
    </lineage>
</organism>
<evidence type="ECO:0008006" key="4">
    <source>
        <dbReference type="Google" id="ProtNLM"/>
    </source>
</evidence>
<dbReference type="OrthoDB" id="4335991at2"/>
<keyword evidence="1" id="KW-0472">Membrane</keyword>
<sequence length="125" mass="13955">MNTWIFSAGIIGLFTSCVHIFAGQMDPVRPFLKSDLADIPKATLLACWHMVSAILVLCGFVLTYVGWFNLDSFQNVVIGISVSFITFSFVFIGVGWYFFKIKTFIKLPQWVLLLPIGILGLIGVM</sequence>
<evidence type="ECO:0000313" key="3">
    <source>
        <dbReference type="Proteomes" id="UP000094741"/>
    </source>
</evidence>
<dbReference type="RefSeq" id="WP_017041374.1">
    <property type="nucleotide sequence ID" value="NZ_AJYQ02000133.1"/>
</dbReference>
<evidence type="ECO:0000313" key="2">
    <source>
        <dbReference type="EMBL" id="OEE31023.1"/>
    </source>
</evidence>
<feature type="transmembrane region" description="Helical" evidence="1">
    <location>
        <begin position="107"/>
        <end position="124"/>
    </location>
</feature>
<gene>
    <name evidence="2" type="ORF">A1QO_14550</name>
</gene>
<name>A0A1E5BAK1_9VIBR</name>
<reference evidence="2 3" key="1">
    <citation type="journal article" date="2012" name="Science">
        <title>Ecological populations of bacteria act as socially cohesive units of antibiotic production and resistance.</title>
        <authorList>
            <person name="Cordero O.X."/>
            <person name="Wildschutte H."/>
            <person name="Kirkup B."/>
            <person name="Proehl S."/>
            <person name="Ngo L."/>
            <person name="Hussain F."/>
            <person name="Le Roux F."/>
            <person name="Mincer T."/>
            <person name="Polz M.F."/>
        </authorList>
    </citation>
    <scope>NUCLEOTIDE SEQUENCE [LARGE SCALE GENOMIC DNA]</scope>
    <source>
        <strain evidence="2 3">ZF-129</strain>
    </source>
</reference>
<protein>
    <recommendedName>
        <fullName evidence="4">DUF423 domain-containing protein</fullName>
    </recommendedName>
</protein>
<dbReference type="Proteomes" id="UP000094741">
    <property type="component" value="Unassembled WGS sequence"/>
</dbReference>
<proteinExistence type="predicted"/>
<evidence type="ECO:0000256" key="1">
    <source>
        <dbReference type="SAM" id="Phobius"/>
    </source>
</evidence>